<feature type="region of interest" description="Disordered" evidence="1">
    <location>
        <begin position="47"/>
        <end position="68"/>
    </location>
</feature>
<evidence type="ECO:0000256" key="1">
    <source>
        <dbReference type="SAM" id="MobiDB-lite"/>
    </source>
</evidence>
<evidence type="ECO:0000313" key="3">
    <source>
        <dbReference type="Proteomes" id="UP001303046"/>
    </source>
</evidence>
<keyword evidence="3" id="KW-1185">Reference proteome</keyword>
<dbReference type="EMBL" id="JAVFWL010000003">
    <property type="protein sequence ID" value="KAK6744111.1"/>
    <property type="molecule type" value="Genomic_DNA"/>
</dbReference>
<sequence length="68" mass="7465">MFATRRDGDGENVRRAINEAMKGENSAQERAVERAINFTAAADRLSAKGAPERNCDSPRVSIDTINSR</sequence>
<organism evidence="2 3">
    <name type="scientific">Necator americanus</name>
    <name type="common">Human hookworm</name>
    <dbReference type="NCBI Taxonomy" id="51031"/>
    <lineage>
        <taxon>Eukaryota</taxon>
        <taxon>Metazoa</taxon>
        <taxon>Ecdysozoa</taxon>
        <taxon>Nematoda</taxon>
        <taxon>Chromadorea</taxon>
        <taxon>Rhabditida</taxon>
        <taxon>Rhabditina</taxon>
        <taxon>Rhabditomorpha</taxon>
        <taxon>Strongyloidea</taxon>
        <taxon>Ancylostomatidae</taxon>
        <taxon>Bunostominae</taxon>
        <taxon>Necator</taxon>
    </lineage>
</organism>
<accession>A0ABR1D0M1</accession>
<proteinExistence type="predicted"/>
<evidence type="ECO:0000313" key="2">
    <source>
        <dbReference type="EMBL" id="KAK6744111.1"/>
    </source>
</evidence>
<gene>
    <name evidence="2" type="primary">Necator_chrIII.g11817</name>
    <name evidence="2" type="ORF">RB195_011051</name>
</gene>
<protein>
    <submittedName>
        <fullName evidence="2">Uncharacterized protein</fullName>
    </submittedName>
</protein>
<name>A0ABR1D0M1_NECAM</name>
<reference evidence="2 3" key="1">
    <citation type="submission" date="2023-08" db="EMBL/GenBank/DDBJ databases">
        <title>A Necator americanus chromosomal reference genome.</title>
        <authorList>
            <person name="Ilik V."/>
            <person name="Petrzelkova K.J."/>
            <person name="Pardy F."/>
            <person name="Fuh T."/>
            <person name="Niatou-Singa F.S."/>
            <person name="Gouil Q."/>
            <person name="Baker L."/>
            <person name="Ritchie M.E."/>
            <person name="Jex A.R."/>
            <person name="Gazzola D."/>
            <person name="Li H."/>
            <person name="Toshio Fujiwara R."/>
            <person name="Zhan B."/>
            <person name="Aroian R.V."/>
            <person name="Pafco B."/>
            <person name="Schwarz E.M."/>
        </authorList>
    </citation>
    <scope>NUCLEOTIDE SEQUENCE [LARGE SCALE GENOMIC DNA]</scope>
    <source>
        <strain evidence="2 3">Aroian</strain>
        <tissue evidence="2">Whole animal</tissue>
    </source>
</reference>
<dbReference type="Proteomes" id="UP001303046">
    <property type="component" value="Unassembled WGS sequence"/>
</dbReference>
<comment type="caution">
    <text evidence="2">The sequence shown here is derived from an EMBL/GenBank/DDBJ whole genome shotgun (WGS) entry which is preliminary data.</text>
</comment>